<dbReference type="InterPro" id="IPR002346">
    <property type="entry name" value="Mopterin_DH_FAD-bd"/>
</dbReference>
<accession>A0AAW4G251</accession>
<sequence length="341" mass="36265">MIPFTYERADDVASAVDFLRDHPGAKLLAGGTNLVDHMKLGVANPPALVDISRLPLDQISENADGSLRLGATARNADTAAHPLVRRRYPILARALLAGASPQLRNLATNAGNLLQRTRCVYFQDVTTPCNKRSPGSGCSAIGGYTRYHAILDTPGADDPNTCVATHPSDMAVALTALDARIVVQGPDGERELDVRALYRHPGEHPDLDTVLDPHDVIVAIDIPAPPAGSVSTYCKVRDRASYAFALVSVGAEITMDGDTTGGDTTGGGTIGEARIAFGGVAHKPWRAERAEAVLRGQQPSRELFTEAADAELADARPLDGNAFKIPLLRRTLTAVLEELTR</sequence>
<dbReference type="GO" id="GO:0071949">
    <property type="term" value="F:FAD binding"/>
    <property type="evidence" value="ECO:0007669"/>
    <property type="project" value="InterPro"/>
</dbReference>
<dbReference type="PANTHER" id="PTHR42659">
    <property type="entry name" value="XANTHINE DEHYDROGENASE SUBUNIT C-RELATED"/>
    <property type="match status" value="1"/>
</dbReference>
<dbReference type="Gene3D" id="3.30.465.10">
    <property type="match status" value="2"/>
</dbReference>
<reference evidence="3" key="1">
    <citation type="submission" date="2021-02" db="EMBL/GenBank/DDBJ databases">
        <title>Taxonomy, biology and ecology of Rhodococcus bacteria occurring in California pistachio and other woody hosts as revealed by genome sequence analyses.</title>
        <authorList>
            <person name="Riely B."/>
            <person name="Gai Y."/>
        </authorList>
    </citation>
    <scope>NUCLEOTIDE SEQUENCE</scope>
    <source>
        <strain evidence="3">BP-295</strain>
    </source>
</reference>
<comment type="caution">
    <text evidence="3">The sequence shown here is derived from an EMBL/GenBank/DDBJ whole genome shotgun (WGS) entry which is preliminary data.</text>
</comment>
<name>A0AAW4G251_GORRU</name>
<evidence type="ECO:0000256" key="1">
    <source>
        <dbReference type="ARBA" id="ARBA00023002"/>
    </source>
</evidence>
<organism evidence="3 4">
    <name type="scientific">Gordonia rubripertincta</name>
    <name type="common">Rhodococcus corallinus</name>
    <dbReference type="NCBI Taxonomy" id="36822"/>
    <lineage>
        <taxon>Bacteria</taxon>
        <taxon>Bacillati</taxon>
        <taxon>Actinomycetota</taxon>
        <taxon>Actinomycetes</taxon>
        <taxon>Mycobacteriales</taxon>
        <taxon>Gordoniaceae</taxon>
        <taxon>Gordonia</taxon>
    </lineage>
</organism>
<dbReference type="SMART" id="SM01092">
    <property type="entry name" value="CO_deh_flav_C"/>
    <property type="match status" value="1"/>
</dbReference>
<dbReference type="InterPro" id="IPR016169">
    <property type="entry name" value="FAD-bd_PCMH_sub2"/>
</dbReference>
<protein>
    <submittedName>
        <fullName evidence="3">Xanthine dehydrogenase family protein subunit M</fullName>
    </submittedName>
</protein>
<evidence type="ECO:0000313" key="3">
    <source>
        <dbReference type="EMBL" id="MBM7277577.1"/>
    </source>
</evidence>
<dbReference type="Pfam" id="PF03450">
    <property type="entry name" value="CO_deh_flav_C"/>
    <property type="match status" value="1"/>
</dbReference>
<dbReference type="SUPFAM" id="SSF55447">
    <property type="entry name" value="CO dehydrogenase flavoprotein C-terminal domain-like"/>
    <property type="match status" value="1"/>
</dbReference>
<dbReference type="InterPro" id="IPR051312">
    <property type="entry name" value="Diverse_Substr_Oxidored"/>
</dbReference>
<dbReference type="SUPFAM" id="SSF56176">
    <property type="entry name" value="FAD-binding/transporter-associated domain-like"/>
    <property type="match status" value="1"/>
</dbReference>
<dbReference type="Gene3D" id="3.30.390.50">
    <property type="entry name" value="CO dehydrogenase flavoprotein, C-terminal domain"/>
    <property type="match status" value="1"/>
</dbReference>
<dbReference type="PROSITE" id="PS51387">
    <property type="entry name" value="FAD_PCMH"/>
    <property type="match status" value="1"/>
</dbReference>
<dbReference type="Proteomes" id="UP001195196">
    <property type="component" value="Unassembled WGS sequence"/>
</dbReference>
<dbReference type="GO" id="GO:0016491">
    <property type="term" value="F:oxidoreductase activity"/>
    <property type="evidence" value="ECO:0007669"/>
    <property type="project" value="UniProtKB-KW"/>
</dbReference>
<dbReference type="EMBL" id="JAFFGU010000002">
    <property type="protein sequence ID" value="MBM7277577.1"/>
    <property type="molecule type" value="Genomic_DNA"/>
</dbReference>
<dbReference type="InterPro" id="IPR016166">
    <property type="entry name" value="FAD-bd_PCMH"/>
</dbReference>
<evidence type="ECO:0000259" key="2">
    <source>
        <dbReference type="PROSITE" id="PS51387"/>
    </source>
</evidence>
<dbReference type="InterPro" id="IPR036683">
    <property type="entry name" value="CO_DH_flav_C_dom_sf"/>
</dbReference>
<dbReference type="InterPro" id="IPR005107">
    <property type="entry name" value="CO_DH_flav_C"/>
</dbReference>
<dbReference type="RefSeq" id="WP_182372476.1">
    <property type="nucleotide sequence ID" value="NZ_CP059694.1"/>
</dbReference>
<feature type="domain" description="FAD-binding PCMH-type" evidence="2">
    <location>
        <begin position="1"/>
        <end position="227"/>
    </location>
</feature>
<dbReference type="Pfam" id="PF00941">
    <property type="entry name" value="FAD_binding_5"/>
    <property type="match status" value="1"/>
</dbReference>
<dbReference type="PANTHER" id="PTHR42659:SF1">
    <property type="entry name" value="OXIDOREDUCTASE"/>
    <property type="match status" value="1"/>
</dbReference>
<dbReference type="AlphaFoldDB" id="A0AAW4G251"/>
<dbReference type="InterPro" id="IPR016167">
    <property type="entry name" value="FAD-bd_PCMH_sub1"/>
</dbReference>
<dbReference type="Gene3D" id="3.30.43.10">
    <property type="entry name" value="Uridine Diphospho-n-acetylenolpyruvylglucosamine Reductase, domain 2"/>
    <property type="match status" value="1"/>
</dbReference>
<keyword evidence="1" id="KW-0560">Oxidoreductase</keyword>
<gene>
    <name evidence="3" type="ORF">JTZ10_07355</name>
</gene>
<dbReference type="InterPro" id="IPR036318">
    <property type="entry name" value="FAD-bd_PCMH-like_sf"/>
</dbReference>
<proteinExistence type="predicted"/>
<evidence type="ECO:0000313" key="4">
    <source>
        <dbReference type="Proteomes" id="UP001195196"/>
    </source>
</evidence>